<reference evidence="3 4" key="1">
    <citation type="journal article" date="2021" name="Commun. Biol.">
        <title>The genome of Shorea leprosula (Dipterocarpaceae) highlights the ecological relevance of drought in aseasonal tropical rainforests.</title>
        <authorList>
            <person name="Ng K.K.S."/>
            <person name="Kobayashi M.J."/>
            <person name="Fawcett J.A."/>
            <person name="Hatakeyama M."/>
            <person name="Paape T."/>
            <person name="Ng C.H."/>
            <person name="Ang C.C."/>
            <person name="Tnah L.H."/>
            <person name="Lee C.T."/>
            <person name="Nishiyama T."/>
            <person name="Sese J."/>
            <person name="O'Brien M.J."/>
            <person name="Copetti D."/>
            <person name="Mohd Noor M.I."/>
            <person name="Ong R.C."/>
            <person name="Putra M."/>
            <person name="Sireger I.Z."/>
            <person name="Indrioko S."/>
            <person name="Kosugi Y."/>
            <person name="Izuno A."/>
            <person name="Isagi Y."/>
            <person name="Lee S.L."/>
            <person name="Shimizu K.K."/>
        </authorList>
    </citation>
    <scope>NUCLEOTIDE SEQUENCE [LARGE SCALE GENOMIC DNA]</scope>
    <source>
        <strain evidence="3">214</strain>
    </source>
</reference>
<protein>
    <recommendedName>
        <fullName evidence="2">BAH domain-containing protein</fullName>
    </recommendedName>
</protein>
<dbReference type="CDD" id="cd20405">
    <property type="entry name" value="Tudor_Agenet_AtDUF_rpt1_3"/>
    <property type="match status" value="1"/>
</dbReference>
<dbReference type="InterPro" id="IPR001025">
    <property type="entry name" value="BAH_dom"/>
</dbReference>
<dbReference type="Pfam" id="PF05641">
    <property type="entry name" value="Agenet"/>
    <property type="match status" value="1"/>
</dbReference>
<name>A0AAV5JVW6_9ROSI</name>
<dbReference type="EMBL" id="BPVZ01000051">
    <property type="protein sequence ID" value="GKV18784.1"/>
    <property type="molecule type" value="Genomic_DNA"/>
</dbReference>
<dbReference type="InterPro" id="IPR014002">
    <property type="entry name" value="Agenet_dom_plant"/>
</dbReference>
<feature type="domain" description="BAH" evidence="2">
    <location>
        <begin position="157"/>
        <end position="276"/>
    </location>
</feature>
<gene>
    <name evidence="3" type="ORF">SLEP1_g29121</name>
</gene>
<dbReference type="SMART" id="SM00743">
    <property type="entry name" value="Agenet"/>
    <property type="match status" value="2"/>
</dbReference>
<feature type="compositionally biased region" description="Low complexity" evidence="1">
    <location>
        <begin position="334"/>
        <end position="344"/>
    </location>
</feature>
<dbReference type="Pfam" id="PF01426">
    <property type="entry name" value="BAH"/>
    <property type="match status" value="1"/>
</dbReference>
<sequence>MPANNRSFVGWEEHIICPERGSRVVHFYLKDDAGHLVLAVIGTERSIRHMMYVVTGEFSQTYGSQSMKWRARREVVEWLQSLISRSSLDMQMDDSVTGFGSLEVSTISESFAHQPHLLDQMVPKKLKVHKCNIEWSGVAWICTKQLKHYPAFSRNGDSIAVHSFVFILAEEESHHVGYLEDMYEDKKGQKKVKVRWFNHNQEVKNVMPQLKAHPREIFITPHVQVISAESIDRLATILTPMHYEKCMTVVSHTLLSGVHMCSRQFKNNKVKPFTLTKLRGYCNQAILYTFDGPLITKQKAKWYKSNKDDREVFTDTVTVSGKRNRSDQGQEGLESGSGVGNSVPGNEVMKCKPTYPKLKLRFSRMGIVAQPQFFPAFRVDEKIELLCEDSGIRGCWFRCKVLKTSHKKLRVQYDDLEDAEGSGKLQECVPAFKVAAPDKLGMRSPGRLTIRPCPPKDSRECKFEVGAPIDVWWSDGWWEGVVTGVGVSNNDDMQVYLPGEAMLLTIQRENTRISRDWICNKWVDIKGRPDILSCLSANFNPGMKLSISSARAEASGNCSTPSLEPNILAASRLEAVKEVERELPQSATSDDLNLNPGMKLSTSGSGGTLSLEPNIIAVSRLEAVKEVEQELPRSVTSDDLKDIDGFNLKKRPHNNEEYEINEYGGGDADNNYKEHGNADPSTKSELILEKLESVEHGKL</sequence>
<dbReference type="PROSITE" id="PS51038">
    <property type="entry name" value="BAH"/>
    <property type="match status" value="1"/>
</dbReference>
<feature type="region of interest" description="Disordered" evidence="1">
    <location>
        <begin position="583"/>
        <end position="606"/>
    </location>
</feature>
<keyword evidence="4" id="KW-1185">Reference proteome</keyword>
<evidence type="ECO:0000313" key="3">
    <source>
        <dbReference type="EMBL" id="GKV18784.1"/>
    </source>
</evidence>
<feature type="region of interest" description="Disordered" evidence="1">
    <location>
        <begin position="646"/>
        <end position="699"/>
    </location>
</feature>
<dbReference type="Proteomes" id="UP001054252">
    <property type="component" value="Unassembled WGS sequence"/>
</dbReference>
<organism evidence="3 4">
    <name type="scientific">Rubroshorea leprosula</name>
    <dbReference type="NCBI Taxonomy" id="152421"/>
    <lineage>
        <taxon>Eukaryota</taxon>
        <taxon>Viridiplantae</taxon>
        <taxon>Streptophyta</taxon>
        <taxon>Embryophyta</taxon>
        <taxon>Tracheophyta</taxon>
        <taxon>Spermatophyta</taxon>
        <taxon>Magnoliopsida</taxon>
        <taxon>eudicotyledons</taxon>
        <taxon>Gunneridae</taxon>
        <taxon>Pentapetalae</taxon>
        <taxon>rosids</taxon>
        <taxon>malvids</taxon>
        <taxon>Malvales</taxon>
        <taxon>Dipterocarpaceae</taxon>
        <taxon>Rubroshorea</taxon>
    </lineage>
</organism>
<dbReference type="InterPro" id="IPR008395">
    <property type="entry name" value="Agenet-like_dom"/>
</dbReference>
<dbReference type="Gene3D" id="2.30.30.490">
    <property type="match status" value="1"/>
</dbReference>
<evidence type="ECO:0000313" key="4">
    <source>
        <dbReference type="Proteomes" id="UP001054252"/>
    </source>
</evidence>
<dbReference type="SMART" id="SM00439">
    <property type="entry name" value="BAH"/>
    <property type="match status" value="1"/>
</dbReference>
<dbReference type="PANTHER" id="PTHR31917:SF3">
    <property type="entry name" value="BROMO ADJACENT-LIKE DOMAIN PROTEIN"/>
    <property type="match status" value="1"/>
</dbReference>
<dbReference type="AlphaFoldDB" id="A0AAV5JVW6"/>
<evidence type="ECO:0000256" key="1">
    <source>
        <dbReference type="SAM" id="MobiDB-lite"/>
    </source>
</evidence>
<dbReference type="GO" id="GO:0003682">
    <property type="term" value="F:chromatin binding"/>
    <property type="evidence" value="ECO:0007669"/>
    <property type="project" value="InterPro"/>
</dbReference>
<proteinExistence type="predicted"/>
<accession>A0AAV5JVW6</accession>
<dbReference type="InterPro" id="IPR043151">
    <property type="entry name" value="BAH_sf"/>
</dbReference>
<feature type="region of interest" description="Disordered" evidence="1">
    <location>
        <begin position="319"/>
        <end position="344"/>
    </location>
</feature>
<evidence type="ECO:0000259" key="2">
    <source>
        <dbReference type="PROSITE" id="PS51038"/>
    </source>
</evidence>
<feature type="compositionally biased region" description="Basic and acidic residues" evidence="1">
    <location>
        <begin position="686"/>
        <end position="699"/>
    </location>
</feature>
<dbReference type="PANTHER" id="PTHR31917">
    <property type="entry name" value="AGENET DOMAIN-CONTAINING PROTEIN-RELATED"/>
    <property type="match status" value="1"/>
</dbReference>
<comment type="caution">
    <text evidence="3">The sequence shown here is derived from an EMBL/GenBank/DDBJ whole genome shotgun (WGS) entry which is preliminary data.</text>
</comment>